<dbReference type="GO" id="GO:0004252">
    <property type="term" value="F:serine-type endopeptidase activity"/>
    <property type="evidence" value="ECO:0007669"/>
    <property type="project" value="UniProtKB-UniRule"/>
</dbReference>
<dbReference type="InterPro" id="IPR003959">
    <property type="entry name" value="ATPase_AAA_core"/>
</dbReference>
<dbReference type="InterPro" id="IPR003593">
    <property type="entry name" value="AAA+_ATPase"/>
</dbReference>
<dbReference type="PRINTS" id="PR00830">
    <property type="entry name" value="ENDOLAPTASE"/>
</dbReference>
<dbReference type="PATRIC" id="fig|1122241.3.peg.671"/>
<evidence type="ECO:0000256" key="2">
    <source>
        <dbReference type="ARBA" id="ARBA00022801"/>
    </source>
</evidence>
<evidence type="ECO:0000256" key="1">
    <source>
        <dbReference type="ARBA" id="ARBA00022670"/>
    </source>
</evidence>
<evidence type="ECO:0000256" key="4">
    <source>
        <dbReference type="PROSITE-ProRule" id="PRU01122"/>
    </source>
</evidence>
<accession>A0A151B1W5</accession>
<dbReference type="InterPro" id="IPR025943">
    <property type="entry name" value="Sigma_54_int_dom_ATP-bd_2"/>
</dbReference>
<keyword evidence="1 4" id="KW-0645">Protease</keyword>
<evidence type="ECO:0000259" key="6">
    <source>
        <dbReference type="PROSITE" id="PS51786"/>
    </source>
</evidence>
<dbReference type="PROSITE" id="PS50045">
    <property type="entry name" value="SIGMA54_INTERACT_4"/>
    <property type="match status" value="1"/>
</dbReference>
<dbReference type="SUPFAM" id="SSF52540">
    <property type="entry name" value="P-loop containing nucleoside triphosphate hydrolases"/>
    <property type="match status" value="1"/>
</dbReference>
<comment type="similarity">
    <text evidence="4">Belongs to the peptidase S16 family.</text>
</comment>
<proteinExistence type="inferred from homology"/>
<dbReference type="PROSITE" id="PS01046">
    <property type="entry name" value="LON_SER"/>
    <property type="match status" value="1"/>
</dbReference>
<keyword evidence="8" id="KW-1185">Reference proteome</keyword>
<gene>
    <name evidence="7" type="primary">lon2_1</name>
    <name evidence="7" type="ORF">MOMUL_06370</name>
</gene>
<dbReference type="SMART" id="SM00382">
    <property type="entry name" value="AAA"/>
    <property type="match status" value="1"/>
</dbReference>
<dbReference type="GO" id="GO:0016887">
    <property type="term" value="F:ATP hydrolysis activity"/>
    <property type="evidence" value="ECO:0007669"/>
    <property type="project" value="InterPro"/>
</dbReference>
<evidence type="ECO:0000259" key="5">
    <source>
        <dbReference type="PROSITE" id="PS50045"/>
    </source>
</evidence>
<dbReference type="InterPro" id="IPR014721">
    <property type="entry name" value="Ribsml_uS5_D2-typ_fold_subgr"/>
</dbReference>
<dbReference type="InterPro" id="IPR008268">
    <property type="entry name" value="Peptidase_S16_AS"/>
</dbReference>
<name>A0A151B1W5_9FIRM</name>
<dbReference type="Pfam" id="PF00004">
    <property type="entry name" value="AAA"/>
    <property type="match status" value="1"/>
</dbReference>
<dbReference type="GO" id="GO:0006355">
    <property type="term" value="P:regulation of DNA-templated transcription"/>
    <property type="evidence" value="ECO:0007669"/>
    <property type="project" value="InterPro"/>
</dbReference>
<dbReference type="GO" id="GO:0006508">
    <property type="term" value="P:proteolysis"/>
    <property type="evidence" value="ECO:0007669"/>
    <property type="project" value="UniProtKB-KW"/>
</dbReference>
<dbReference type="PROSITE" id="PS00676">
    <property type="entry name" value="SIGMA54_INTERACT_2"/>
    <property type="match status" value="1"/>
</dbReference>
<dbReference type="NCBIfam" id="TIGR02903">
    <property type="entry name" value="spore_lon_C"/>
    <property type="match status" value="1"/>
</dbReference>
<dbReference type="OrthoDB" id="2318150at2"/>
<dbReference type="Pfam" id="PF05362">
    <property type="entry name" value="Lon_C"/>
    <property type="match status" value="1"/>
</dbReference>
<feature type="active site" evidence="4">
    <location>
        <position position="550"/>
    </location>
</feature>
<dbReference type="AlphaFoldDB" id="A0A151B1W5"/>
<dbReference type="GO" id="GO:0005524">
    <property type="term" value="F:ATP binding"/>
    <property type="evidence" value="ECO:0007669"/>
    <property type="project" value="InterPro"/>
</dbReference>
<dbReference type="InterPro" id="IPR027417">
    <property type="entry name" value="P-loop_NTPase"/>
</dbReference>
<dbReference type="InterPro" id="IPR002078">
    <property type="entry name" value="Sigma_54_int"/>
</dbReference>
<evidence type="ECO:0000313" key="8">
    <source>
        <dbReference type="Proteomes" id="UP000075670"/>
    </source>
</evidence>
<dbReference type="GO" id="GO:0004176">
    <property type="term" value="F:ATP-dependent peptidase activity"/>
    <property type="evidence" value="ECO:0007669"/>
    <property type="project" value="UniProtKB-UniRule"/>
</dbReference>
<reference evidence="7 8" key="1">
    <citation type="submission" date="2016-02" db="EMBL/GenBank/DDBJ databases">
        <title>Genome sequence of Moorella mulderi DSM 14980.</title>
        <authorList>
            <person name="Poehlein A."/>
            <person name="Daniel R."/>
        </authorList>
    </citation>
    <scope>NUCLEOTIDE SEQUENCE [LARGE SCALE GENOMIC DNA]</scope>
    <source>
        <strain evidence="7 8">DSM 14980</strain>
    </source>
</reference>
<dbReference type="InterPro" id="IPR008269">
    <property type="entry name" value="Lon_proteolytic"/>
</dbReference>
<feature type="domain" description="Sigma-54 factor interaction" evidence="5">
    <location>
        <begin position="185"/>
        <end position="368"/>
    </location>
</feature>
<dbReference type="Gene3D" id="3.40.50.300">
    <property type="entry name" value="P-loop containing nucleotide triphosphate hydrolases"/>
    <property type="match status" value="2"/>
</dbReference>
<organism evidence="7 8">
    <name type="scientific">Moorella mulderi DSM 14980</name>
    <dbReference type="NCBI Taxonomy" id="1122241"/>
    <lineage>
        <taxon>Bacteria</taxon>
        <taxon>Bacillati</taxon>
        <taxon>Bacillota</taxon>
        <taxon>Clostridia</taxon>
        <taxon>Neomoorellales</taxon>
        <taxon>Neomoorellaceae</taxon>
        <taxon>Neomoorella</taxon>
    </lineage>
</organism>
<keyword evidence="2 4" id="KW-0378">Hydrolase</keyword>
<feature type="domain" description="Lon proteolytic" evidence="6">
    <location>
        <begin position="466"/>
        <end position="640"/>
    </location>
</feature>
<dbReference type="Gene3D" id="3.30.230.10">
    <property type="match status" value="1"/>
</dbReference>
<dbReference type="Proteomes" id="UP000075670">
    <property type="component" value="Unassembled WGS sequence"/>
</dbReference>
<dbReference type="CDD" id="cd00009">
    <property type="entry name" value="AAA"/>
    <property type="match status" value="1"/>
</dbReference>
<dbReference type="PANTHER" id="PTHR10046">
    <property type="entry name" value="ATP DEPENDENT LON PROTEASE FAMILY MEMBER"/>
    <property type="match status" value="1"/>
</dbReference>
<dbReference type="InterPro" id="IPR020568">
    <property type="entry name" value="Ribosomal_Su5_D2-typ_SF"/>
</dbReference>
<dbReference type="RefSeq" id="WP_062281317.1">
    <property type="nucleotide sequence ID" value="NZ_LTBC01000001.1"/>
</dbReference>
<evidence type="ECO:0000313" key="7">
    <source>
        <dbReference type="EMBL" id="KYH33919.1"/>
    </source>
</evidence>
<sequence length="654" mass="71667">MSENITAAIDAGKEVLPVLASDRHLLERQVAALYGVLCDIYGTDKVVLRASKLEALDLIRSGDLAARVLALEKLIYEDPTINDLPAEEEIPQVLTALQEELADFIARRTVEEKLEQRIAERMQERHEEYIQEIRRQVLKENNGPENAQTLKKLAILEKMSRITLSRTALEALRPRRLEEIVGQDQAVQAILAKLASPFPQHMIIYGPPGVGKTTAARLALEEAKKISSSPFKPQAPFVEVDGTTLRWDPREVTNPLLGSVHDPIYQGARRDLAESGVPEPKLGLVTEAHGGILFIDEIGEMDPLLLNKLLKVLEDKRVEFDSSYYDPGDESVPRYIKKLFEEGAPADFILIGATTREPEELNPALRSRCAEVFFEPLTPAHIQTIIKEAAGRLGVKLEPAVPELISEYTIEGRKAINILAEAYGLSLYQQQRKKGRRRRLITVDHVMQVLRSARLTPYTTVKAKDTPEVGRVLGLAVAGFVGSVLEIEAMAFPAREPGKGNIRFNETAGSMARDSVFNAAVVFRLLTGEDLYNYDVHVNIVGGANIDGPSAGLAITAAIISAVQERPVRQDIAVTGEISIQGKVKPVGGVLEKIYGAKQAGMKMVLIPAENAAEVPASIKGIDIRPVATVAEALDYLLLATAKAKGRRRSRAGA</sequence>
<protein>
    <recommendedName>
        <fullName evidence="4">endopeptidase La</fullName>
        <ecNumber evidence="4">3.4.21.53</ecNumber>
    </recommendedName>
</protein>
<evidence type="ECO:0000256" key="3">
    <source>
        <dbReference type="ARBA" id="ARBA00022825"/>
    </source>
</evidence>
<comment type="caution">
    <text evidence="7">The sequence shown here is derived from an EMBL/GenBank/DDBJ whole genome shotgun (WGS) entry which is preliminary data.</text>
</comment>
<dbReference type="InterPro" id="IPR027065">
    <property type="entry name" value="Lon_Prtase"/>
</dbReference>
<keyword evidence="3 4" id="KW-0720">Serine protease</keyword>
<comment type="catalytic activity">
    <reaction evidence="4">
        <text>Hydrolysis of proteins in presence of ATP.</text>
        <dbReference type="EC" id="3.4.21.53"/>
    </reaction>
</comment>
<dbReference type="PROSITE" id="PS51786">
    <property type="entry name" value="LON_PROTEOLYTIC"/>
    <property type="match status" value="1"/>
</dbReference>
<dbReference type="GO" id="GO:0030163">
    <property type="term" value="P:protein catabolic process"/>
    <property type="evidence" value="ECO:0007669"/>
    <property type="project" value="InterPro"/>
</dbReference>
<feature type="active site" evidence="4">
    <location>
        <position position="593"/>
    </location>
</feature>
<dbReference type="EC" id="3.4.21.53" evidence="4"/>
<dbReference type="SUPFAM" id="SSF54211">
    <property type="entry name" value="Ribosomal protein S5 domain 2-like"/>
    <property type="match status" value="1"/>
</dbReference>
<dbReference type="EMBL" id="LTBC01000001">
    <property type="protein sequence ID" value="KYH33919.1"/>
    <property type="molecule type" value="Genomic_DNA"/>
</dbReference>
<dbReference type="InterPro" id="IPR014252">
    <property type="entry name" value="Spore_LonC"/>
</dbReference>